<dbReference type="EMBL" id="BHZD01000001">
    <property type="protein sequence ID" value="GCD44189.1"/>
    <property type="molecule type" value="Genomic_DNA"/>
</dbReference>
<dbReference type="PANTHER" id="PTHR18964:SF149">
    <property type="entry name" value="BIFUNCTIONAL UDP-N-ACETYLGLUCOSAMINE 2-EPIMERASE_N-ACETYLMANNOSAMINE KINASE"/>
    <property type="match status" value="1"/>
</dbReference>
<dbReference type="GO" id="GO:0016301">
    <property type="term" value="F:kinase activity"/>
    <property type="evidence" value="ECO:0007669"/>
    <property type="project" value="UniProtKB-KW"/>
</dbReference>
<protein>
    <submittedName>
        <fullName evidence="2">Sugar kinase</fullName>
    </submittedName>
</protein>
<dbReference type="Proteomes" id="UP000286746">
    <property type="component" value="Unassembled WGS sequence"/>
</dbReference>
<keyword evidence="2" id="KW-0808">Transferase</keyword>
<dbReference type="Gene3D" id="3.30.420.40">
    <property type="match status" value="2"/>
</dbReference>
<dbReference type="PANTHER" id="PTHR18964">
    <property type="entry name" value="ROK (REPRESSOR, ORF, KINASE) FAMILY"/>
    <property type="match status" value="1"/>
</dbReference>
<accession>A0A401W4E4</accession>
<dbReference type="AlphaFoldDB" id="A0A401W4E4"/>
<sequence length="353" mass="36065">MTDPDRSAHQQAGAADAVLTLPGTILTTPGPGRAYGGPGGPGGCTLGLDIGGTFVKSALVAADGTVRHESRCPTRSADGPDAVLRAVLDHAAETLAVARDAGEDVRAVGIASCGLVDEDAGTVVFSASIQWRDLPLRRLAAERLGLPVALGHDVRSGGLAEARLGAGRGHRVVLFVPVGTGVGGALLLDGKPFPGSHWRSAEVGHVVTRPDGDACPCGQRGCLDTIAGGVAVARRYNQRCGTLSPVSGAEEVARRAAAGDPAAVQVWEEAADAMAQTLLAAVTLFDPAVLVLGGGLSQAGEQLRAPLRRGLEQRAAFQALPEIVFARLGERAGRIGAGLLAWDLLHAREGVRT</sequence>
<evidence type="ECO:0000256" key="1">
    <source>
        <dbReference type="ARBA" id="ARBA00006479"/>
    </source>
</evidence>
<dbReference type="InterPro" id="IPR000600">
    <property type="entry name" value="ROK"/>
</dbReference>
<name>A0A401W4E4_STREY</name>
<dbReference type="Pfam" id="PF00480">
    <property type="entry name" value="ROK"/>
    <property type="match status" value="1"/>
</dbReference>
<reference evidence="2 3" key="1">
    <citation type="submission" date="2018-11" db="EMBL/GenBank/DDBJ databases">
        <title>Whole genome sequence of Streptomyces paromomycinus NBRC 15454(T).</title>
        <authorList>
            <person name="Komaki H."/>
            <person name="Tamura T."/>
        </authorList>
    </citation>
    <scope>NUCLEOTIDE SEQUENCE [LARGE SCALE GENOMIC DNA]</scope>
    <source>
        <strain evidence="2 3">NBRC 15454</strain>
    </source>
</reference>
<keyword evidence="2" id="KW-0418">Kinase</keyword>
<evidence type="ECO:0000313" key="3">
    <source>
        <dbReference type="Proteomes" id="UP000286746"/>
    </source>
</evidence>
<organism evidence="2 3">
    <name type="scientific">Streptomyces paromomycinus</name>
    <name type="common">Streptomyces rimosus subsp. paromomycinus</name>
    <dbReference type="NCBI Taxonomy" id="92743"/>
    <lineage>
        <taxon>Bacteria</taxon>
        <taxon>Bacillati</taxon>
        <taxon>Actinomycetota</taxon>
        <taxon>Actinomycetes</taxon>
        <taxon>Kitasatosporales</taxon>
        <taxon>Streptomycetaceae</taxon>
        <taxon>Streptomyces</taxon>
    </lineage>
</organism>
<gene>
    <name evidence="2" type="ORF">GKJPGBOP_03880</name>
</gene>
<comment type="caution">
    <text evidence="2">The sequence shown here is derived from an EMBL/GenBank/DDBJ whole genome shotgun (WGS) entry which is preliminary data.</text>
</comment>
<dbReference type="InterPro" id="IPR049874">
    <property type="entry name" value="ROK_cs"/>
</dbReference>
<comment type="similarity">
    <text evidence="1">Belongs to the ROK (NagC/XylR) family.</text>
</comment>
<dbReference type="PROSITE" id="PS01125">
    <property type="entry name" value="ROK"/>
    <property type="match status" value="1"/>
</dbReference>
<proteinExistence type="inferred from homology"/>
<dbReference type="InterPro" id="IPR043129">
    <property type="entry name" value="ATPase_NBD"/>
</dbReference>
<keyword evidence="3" id="KW-1185">Reference proteome</keyword>
<dbReference type="SUPFAM" id="SSF53067">
    <property type="entry name" value="Actin-like ATPase domain"/>
    <property type="match status" value="1"/>
</dbReference>
<evidence type="ECO:0000313" key="2">
    <source>
        <dbReference type="EMBL" id="GCD44189.1"/>
    </source>
</evidence>
<dbReference type="RefSeq" id="WP_125055121.1">
    <property type="nucleotide sequence ID" value="NZ_BHZD01000001.1"/>
</dbReference>